<name>A0A7Y9E0D1_9PSEU</name>
<gene>
    <name evidence="8" type="ORF">BJ983_004862</name>
</gene>
<evidence type="ECO:0000313" key="8">
    <source>
        <dbReference type="EMBL" id="NYD38760.1"/>
    </source>
</evidence>
<dbReference type="Proteomes" id="UP000535890">
    <property type="component" value="Unassembled WGS sequence"/>
</dbReference>
<evidence type="ECO:0000256" key="2">
    <source>
        <dbReference type="ARBA" id="ARBA00022692"/>
    </source>
</evidence>
<feature type="transmembrane region" description="Helical" evidence="7">
    <location>
        <begin position="129"/>
        <end position="148"/>
    </location>
</feature>
<keyword evidence="9" id="KW-1185">Reference proteome</keyword>
<dbReference type="PANTHER" id="PTHR30474">
    <property type="entry name" value="CELL CYCLE PROTEIN"/>
    <property type="match status" value="1"/>
</dbReference>
<keyword evidence="8" id="KW-0131">Cell cycle</keyword>
<dbReference type="GO" id="GO:0051301">
    <property type="term" value="P:cell division"/>
    <property type="evidence" value="ECO:0007669"/>
    <property type="project" value="UniProtKB-KW"/>
</dbReference>
<feature type="transmembrane region" description="Helical" evidence="7">
    <location>
        <begin position="58"/>
        <end position="78"/>
    </location>
</feature>
<sequence length="489" mass="51380">MTVRDRPAGAADTSRPDPSSGTPAPPTGRRTELALLVLAAAITTASLVSVELDQQHELSWTLGYLGLAYLALFAGAHLAVRRWAAYADPLILPCVALLTGIGLVMIHRLDLGAVTDALLAGDAAPSADAPRQLAWAAGAVVLLVVVLWRLPDHRVLARYGYLFGLVGLVLLVLPGLLPSSISEVNGAKLWIRIGPFSLQPGEFARLAIIVFAAAFLVEKRALFATAGRRLGRMELPRPRDLAPLLIAWLAAVGVLALEKELGASLLFFGIVLAMIYIATERVSWVLIGLGFFVGSSILADHLFAHVGVRVAVWADPTADFANTGYQLSEGLFGLAYGGLLGTGLGAGHPDLVPLANTDFIIAALGEELGLAGLTAVLCVFLLLIGRGLRTATAARDPFSTLVAAGLSFSLALQLFIVVGGVTDLIPETGLTAPFLSYGGSSLLANYVLVAVLLRISHQVRRPIERPAAPSVPLAHAATVMSPRPDLERS</sequence>
<feature type="transmembrane region" description="Helical" evidence="7">
    <location>
        <begin position="261"/>
        <end position="278"/>
    </location>
</feature>
<feature type="transmembrane region" description="Helical" evidence="7">
    <location>
        <begin position="434"/>
        <end position="455"/>
    </location>
</feature>
<evidence type="ECO:0000256" key="1">
    <source>
        <dbReference type="ARBA" id="ARBA00004141"/>
    </source>
</evidence>
<evidence type="ECO:0000256" key="6">
    <source>
        <dbReference type="SAM" id="MobiDB-lite"/>
    </source>
</evidence>
<dbReference type="Pfam" id="PF01098">
    <property type="entry name" value="FTSW_RODA_SPOVE"/>
    <property type="match status" value="1"/>
</dbReference>
<dbReference type="GO" id="GO:0005886">
    <property type="term" value="C:plasma membrane"/>
    <property type="evidence" value="ECO:0007669"/>
    <property type="project" value="TreeGrafter"/>
</dbReference>
<feature type="transmembrane region" description="Helical" evidence="7">
    <location>
        <begin position="33"/>
        <end position="52"/>
    </location>
</feature>
<dbReference type="PANTHER" id="PTHR30474:SF3">
    <property type="entry name" value="PEPTIDOGLYCAN GLYCOSYLTRANSFERASE RODA"/>
    <property type="match status" value="1"/>
</dbReference>
<feature type="region of interest" description="Disordered" evidence="6">
    <location>
        <begin position="1"/>
        <end position="26"/>
    </location>
</feature>
<keyword evidence="2 7" id="KW-0812">Transmembrane</keyword>
<evidence type="ECO:0000256" key="5">
    <source>
        <dbReference type="ARBA" id="ARBA00023136"/>
    </source>
</evidence>
<keyword evidence="8" id="KW-0132">Cell division</keyword>
<keyword evidence="5 7" id="KW-0472">Membrane</keyword>
<feature type="transmembrane region" description="Helical" evidence="7">
    <location>
        <begin position="90"/>
        <end position="109"/>
    </location>
</feature>
<comment type="caution">
    <text evidence="8">The sequence shown here is derived from an EMBL/GenBank/DDBJ whole genome shotgun (WGS) entry which is preliminary data.</text>
</comment>
<feature type="transmembrane region" description="Helical" evidence="7">
    <location>
        <begin position="197"/>
        <end position="217"/>
    </location>
</feature>
<keyword evidence="3" id="KW-0133">Cell shape</keyword>
<dbReference type="AlphaFoldDB" id="A0A7Y9E0D1"/>
<evidence type="ECO:0000256" key="7">
    <source>
        <dbReference type="SAM" id="Phobius"/>
    </source>
</evidence>
<organism evidence="8 9">
    <name type="scientific">Actinomycetospora corticicola</name>
    <dbReference type="NCBI Taxonomy" id="663602"/>
    <lineage>
        <taxon>Bacteria</taxon>
        <taxon>Bacillati</taxon>
        <taxon>Actinomycetota</taxon>
        <taxon>Actinomycetes</taxon>
        <taxon>Pseudonocardiales</taxon>
        <taxon>Pseudonocardiaceae</taxon>
        <taxon>Actinomycetospora</taxon>
    </lineage>
</organism>
<dbReference type="GO" id="GO:0015648">
    <property type="term" value="F:lipid-linked peptidoglycan transporter activity"/>
    <property type="evidence" value="ECO:0007669"/>
    <property type="project" value="TreeGrafter"/>
</dbReference>
<dbReference type="GO" id="GO:0008360">
    <property type="term" value="P:regulation of cell shape"/>
    <property type="evidence" value="ECO:0007669"/>
    <property type="project" value="UniProtKB-KW"/>
</dbReference>
<dbReference type="InterPro" id="IPR001182">
    <property type="entry name" value="FtsW/RodA"/>
</dbReference>
<comment type="subcellular location">
    <subcellularLocation>
        <location evidence="1">Membrane</location>
        <topology evidence="1">Multi-pass membrane protein</topology>
    </subcellularLocation>
</comment>
<dbReference type="EMBL" id="JACCBN010000001">
    <property type="protein sequence ID" value="NYD38760.1"/>
    <property type="molecule type" value="Genomic_DNA"/>
</dbReference>
<dbReference type="RefSeq" id="WP_179796155.1">
    <property type="nucleotide sequence ID" value="NZ_BAABHP010000013.1"/>
</dbReference>
<reference evidence="8 9" key="1">
    <citation type="submission" date="2020-07" db="EMBL/GenBank/DDBJ databases">
        <title>Sequencing the genomes of 1000 actinobacteria strains.</title>
        <authorList>
            <person name="Klenk H.-P."/>
        </authorList>
    </citation>
    <scope>NUCLEOTIDE SEQUENCE [LARGE SCALE GENOMIC DNA]</scope>
    <source>
        <strain evidence="8 9">DSM 45772</strain>
    </source>
</reference>
<evidence type="ECO:0000256" key="4">
    <source>
        <dbReference type="ARBA" id="ARBA00022989"/>
    </source>
</evidence>
<evidence type="ECO:0000256" key="3">
    <source>
        <dbReference type="ARBA" id="ARBA00022960"/>
    </source>
</evidence>
<feature type="transmembrane region" description="Helical" evidence="7">
    <location>
        <begin position="160"/>
        <end position="177"/>
    </location>
</feature>
<feature type="transmembrane region" description="Helical" evidence="7">
    <location>
        <begin position="400"/>
        <end position="422"/>
    </location>
</feature>
<feature type="transmembrane region" description="Helical" evidence="7">
    <location>
        <begin position="368"/>
        <end position="388"/>
    </location>
</feature>
<keyword evidence="4 7" id="KW-1133">Transmembrane helix</keyword>
<evidence type="ECO:0000313" key="9">
    <source>
        <dbReference type="Proteomes" id="UP000535890"/>
    </source>
</evidence>
<proteinExistence type="predicted"/>
<feature type="transmembrane region" description="Helical" evidence="7">
    <location>
        <begin position="285"/>
        <end position="304"/>
    </location>
</feature>
<protein>
    <submittedName>
        <fullName evidence="8">Cell division protein FtsW (Lipid II flippase)</fullName>
    </submittedName>
</protein>
<dbReference type="GO" id="GO:0032153">
    <property type="term" value="C:cell division site"/>
    <property type="evidence" value="ECO:0007669"/>
    <property type="project" value="TreeGrafter"/>
</dbReference>
<accession>A0A7Y9E0D1</accession>